<feature type="domain" description="Response regulatory" evidence="2">
    <location>
        <begin position="8"/>
        <end position="134"/>
    </location>
</feature>
<sequence length="139" mass="16211">MNSLSTKKILFVLDYDVIFHRILTFANKRNDYKGIYFYTQADHLLSYLKEHRSDTANLPDVLFLEIPPSNDGWVFLDAYDELRVGMSKNIAVYIVSSSVRQYDKQRALSYGFVLDYIFKPLPMDKFREIAGFKSSSTEI</sequence>
<evidence type="ECO:0000259" key="2">
    <source>
        <dbReference type="PROSITE" id="PS50110"/>
    </source>
</evidence>
<reference evidence="3 4" key="1">
    <citation type="submission" date="2019-07" db="EMBL/GenBank/DDBJ databases">
        <authorList>
            <person name="Huq M.A."/>
        </authorList>
    </citation>
    <scope>NUCLEOTIDE SEQUENCE [LARGE SCALE GENOMIC DNA]</scope>
    <source>
        <strain evidence="3 4">MAH-19</strain>
    </source>
</reference>
<gene>
    <name evidence="3" type="ORF">FO440_15410</name>
</gene>
<comment type="caution">
    <text evidence="3">The sequence shown here is derived from an EMBL/GenBank/DDBJ whole genome shotgun (WGS) entry which is preliminary data.</text>
</comment>
<evidence type="ECO:0000256" key="1">
    <source>
        <dbReference type="PROSITE-ProRule" id="PRU00169"/>
    </source>
</evidence>
<dbReference type="SUPFAM" id="SSF52172">
    <property type="entry name" value="CheY-like"/>
    <property type="match status" value="1"/>
</dbReference>
<dbReference type="Gene3D" id="3.40.50.2300">
    <property type="match status" value="1"/>
</dbReference>
<dbReference type="RefSeq" id="WP_144249189.1">
    <property type="nucleotide sequence ID" value="NZ_VLPK01000003.1"/>
</dbReference>
<evidence type="ECO:0000313" key="4">
    <source>
        <dbReference type="Proteomes" id="UP000318733"/>
    </source>
</evidence>
<protein>
    <submittedName>
        <fullName evidence="3">Response regulator</fullName>
    </submittedName>
</protein>
<evidence type="ECO:0000313" key="3">
    <source>
        <dbReference type="EMBL" id="TSJ39151.1"/>
    </source>
</evidence>
<dbReference type="AlphaFoldDB" id="A0A556MGV3"/>
<proteinExistence type="predicted"/>
<dbReference type="InterPro" id="IPR011006">
    <property type="entry name" value="CheY-like_superfamily"/>
</dbReference>
<name>A0A556MGV3_9SPHI</name>
<dbReference type="GO" id="GO:0000160">
    <property type="term" value="P:phosphorelay signal transduction system"/>
    <property type="evidence" value="ECO:0007669"/>
    <property type="project" value="InterPro"/>
</dbReference>
<organism evidence="3 4">
    <name type="scientific">Mucilaginibacter corticis</name>
    <dbReference type="NCBI Taxonomy" id="2597670"/>
    <lineage>
        <taxon>Bacteria</taxon>
        <taxon>Pseudomonadati</taxon>
        <taxon>Bacteroidota</taxon>
        <taxon>Sphingobacteriia</taxon>
        <taxon>Sphingobacteriales</taxon>
        <taxon>Sphingobacteriaceae</taxon>
        <taxon>Mucilaginibacter</taxon>
    </lineage>
</organism>
<comment type="caution">
    <text evidence="1">Lacks conserved residue(s) required for the propagation of feature annotation.</text>
</comment>
<dbReference type="Proteomes" id="UP000318733">
    <property type="component" value="Unassembled WGS sequence"/>
</dbReference>
<accession>A0A556MGV3</accession>
<dbReference type="EMBL" id="VLPK01000003">
    <property type="protein sequence ID" value="TSJ39151.1"/>
    <property type="molecule type" value="Genomic_DNA"/>
</dbReference>
<dbReference type="PROSITE" id="PS50110">
    <property type="entry name" value="RESPONSE_REGULATORY"/>
    <property type="match status" value="1"/>
</dbReference>
<keyword evidence="4" id="KW-1185">Reference proteome</keyword>
<dbReference type="InterPro" id="IPR001789">
    <property type="entry name" value="Sig_transdc_resp-reg_receiver"/>
</dbReference>